<evidence type="ECO:0000313" key="3">
    <source>
        <dbReference type="EMBL" id="OGZ78187.1"/>
    </source>
</evidence>
<proteinExistence type="inferred from homology"/>
<dbReference type="InterPro" id="IPR050190">
    <property type="entry name" value="UPF0213_domain"/>
</dbReference>
<evidence type="ECO:0000259" key="2">
    <source>
        <dbReference type="PROSITE" id="PS50164"/>
    </source>
</evidence>
<dbReference type="CDD" id="cd10449">
    <property type="entry name" value="GIY-YIG_SLX1_like"/>
    <property type="match status" value="1"/>
</dbReference>
<dbReference type="AlphaFoldDB" id="A0A1G2IUE7"/>
<evidence type="ECO:0000313" key="4">
    <source>
        <dbReference type="Proteomes" id="UP000178650"/>
    </source>
</evidence>
<dbReference type="PROSITE" id="PS50164">
    <property type="entry name" value="GIY_YIG"/>
    <property type="match status" value="1"/>
</dbReference>
<evidence type="ECO:0000256" key="1">
    <source>
        <dbReference type="ARBA" id="ARBA00007435"/>
    </source>
</evidence>
<dbReference type="Proteomes" id="UP000178650">
    <property type="component" value="Unassembled WGS sequence"/>
</dbReference>
<dbReference type="PANTHER" id="PTHR34477:SF1">
    <property type="entry name" value="UPF0213 PROTEIN YHBQ"/>
    <property type="match status" value="1"/>
</dbReference>
<sequence length="79" mass="9428">MFYVYILQSEKDKSRYIGVTSDLKRRLAEHNSGNAKYSDSKRPYKLIWYCAFLEKAKAYNFEKYLKSSSGYAFTNKRFL</sequence>
<dbReference type="EMBL" id="MHPJ01000026">
    <property type="protein sequence ID" value="OGZ78187.1"/>
    <property type="molecule type" value="Genomic_DNA"/>
</dbReference>
<comment type="caution">
    <text evidence="3">The sequence shown here is derived from an EMBL/GenBank/DDBJ whole genome shotgun (WGS) entry which is preliminary data.</text>
</comment>
<gene>
    <name evidence="3" type="ORF">A2358_02450</name>
</gene>
<dbReference type="Pfam" id="PF01541">
    <property type="entry name" value="GIY-YIG"/>
    <property type="match status" value="1"/>
</dbReference>
<protein>
    <submittedName>
        <fullName evidence="3">Excinuclease ABC subunit C</fullName>
    </submittedName>
</protein>
<reference evidence="3 4" key="1">
    <citation type="journal article" date="2016" name="Nat. Commun.">
        <title>Thousands of microbial genomes shed light on interconnected biogeochemical processes in an aquifer system.</title>
        <authorList>
            <person name="Anantharaman K."/>
            <person name="Brown C.T."/>
            <person name="Hug L.A."/>
            <person name="Sharon I."/>
            <person name="Castelle C.J."/>
            <person name="Probst A.J."/>
            <person name="Thomas B.C."/>
            <person name="Singh A."/>
            <person name="Wilkins M.J."/>
            <person name="Karaoz U."/>
            <person name="Brodie E.L."/>
            <person name="Williams K.H."/>
            <person name="Hubbard S.S."/>
            <person name="Banfield J.F."/>
        </authorList>
    </citation>
    <scope>NUCLEOTIDE SEQUENCE [LARGE SCALE GENOMIC DNA]</scope>
</reference>
<accession>A0A1G2IUE7</accession>
<dbReference type="InterPro" id="IPR000305">
    <property type="entry name" value="GIY-YIG_endonuc"/>
</dbReference>
<organism evidence="3 4">
    <name type="scientific">Candidatus Staskawiczbacteria bacterium RIFOXYB1_FULL_37_44</name>
    <dbReference type="NCBI Taxonomy" id="1802223"/>
    <lineage>
        <taxon>Bacteria</taxon>
        <taxon>Candidatus Staskawicziibacteriota</taxon>
    </lineage>
</organism>
<dbReference type="Gene3D" id="3.40.1440.10">
    <property type="entry name" value="GIY-YIG endonuclease"/>
    <property type="match status" value="1"/>
</dbReference>
<dbReference type="SUPFAM" id="SSF82771">
    <property type="entry name" value="GIY-YIG endonuclease"/>
    <property type="match status" value="1"/>
</dbReference>
<comment type="similarity">
    <text evidence="1">Belongs to the UPF0213 family.</text>
</comment>
<name>A0A1G2IUE7_9BACT</name>
<dbReference type="PANTHER" id="PTHR34477">
    <property type="entry name" value="UPF0213 PROTEIN YHBQ"/>
    <property type="match status" value="1"/>
</dbReference>
<feature type="domain" description="GIY-YIG" evidence="2">
    <location>
        <begin position="1"/>
        <end position="79"/>
    </location>
</feature>
<dbReference type="STRING" id="1802223.A2358_02450"/>
<dbReference type="InterPro" id="IPR035901">
    <property type="entry name" value="GIY-YIG_endonuc_sf"/>
</dbReference>